<dbReference type="Proteomes" id="UP000091956">
    <property type="component" value="Unassembled WGS sequence"/>
</dbReference>
<evidence type="ECO:0000313" key="1">
    <source>
        <dbReference type="EMBL" id="OBT91663.1"/>
    </source>
</evidence>
<dbReference type="EMBL" id="KV460283">
    <property type="protein sequence ID" value="OBT91663.1"/>
    <property type="molecule type" value="Genomic_DNA"/>
</dbReference>
<organism evidence="1 2">
    <name type="scientific">Pseudogymnoascus verrucosus</name>
    <dbReference type="NCBI Taxonomy" id="342668"/>
    <lineage>
        <taxon>Eukaryota</taxon>
        <taxon>Fungi</taxon>
        <taxon>Dikarya</taxon>
        <taxon>Ascomycota</taxon>
        <taxon>Pezizomycotina</taxon>
        <taxon>Leotiomycetes</taxon>
        <taxon>Thelebolales</taxon>
        <taxon>Thelebolaceae</taxon>
        <taxon>Pseudogymnoascus</taxon>
    </lineage>
</organism>
<dbReference type="AlphaFoldDB" id="A0A1B8G754"/>
<dbReference type="InterPro" id="IPR052337">
    <property type="entry name" value="SAT4-like"/>
</dbReference>
<proteinExistence type="predicted"/>
<dbReference type="GeneID" id="28843715"/>
<reference evidence="2" key="2">
    <citation type="journal article" date="2018" name="Nat. Commun.">
        <title>Extreme sensitivity to ultraviolet light in the fungal pathogen causing white-nose syndrome of bats.</title>
        <authorList>
            <person name="Palmer J.M."/>
            <person name="Drees K.P."/>
            <person name="Foster J.T."/>
            <person name="Lindner D.L."/>
        </authorList>
    </citation>
    <scope>NUCLEOTIDE SEQUENCE [LARGE SCALE GENOMIC DNA]</scope>
    <source>
        <strain evidence="2">UAMH 10579</strain>
    </source>
</reference>
<gene>
    <name evidence="1" type="ORF">VE01_10329</name>
</gene>
<dbReference type="PANTHER" id="PTHR33048:SF47">
    <property type="entry name" value="INTEGRAL MEMBRANE PROTEIN-RELATED"/>
    <property type="match status" value="1"/>
</dbReference>
<accession>A0A1B8G754</accession>
<evidence type="ECO:0000313" key="2">
    <source>
        <dbReference type="Proteomes" id="UP000091956"/>
    </source>
</evidence>
<reference evidence="1 2" key="1">
    <citation type="submission" date="2016-03" db="EMBL/GenBank/DDBJ databases">
        <title>Comparative genomics of Pseudogymnoascus destructans, the fungus causing white-nose syndrome of bats.</title>
        <authorList>
            <person name="Palmer J.M."/>
            <person name="Drees K.P."/>
            <person name="Foster J.T."/>
            <person name="Lindner D.L."/>
        </authorList>
    </citation>
    <scope>NUCLEOTIDE SEQUENCE [LARGE SCALE GENOMIC DNA]</scope>
    <source>
        <strain evidence="1 2">UAMH 10579</strain>
    </source>
</reference>
<sequence length="74" mass="8168">MFLQCPGHGPAVRDQPDQAKCLGVHIQAYFGFFQGSVNLVTDLYLAVFPTYIIWNLNMKLKAKPGLMALSLGVL</sequence>
<name>A0A1B8G754_9PEZI</name>
<keyword evidence="2" id="KW-1185">Reference proteome</keyword>
<protein>
    <submittedName>
        <fullName evidence="1">Uncharacterized protein</fullName>
    </submittedName>
</protein>
<dbReference type="PANTHER" id="PTHR33048">
    <property type="entry name" value="PTH11-LIKE INTEGRAL MEMBRANE PROTEIN (AFU_ORTHOLOGUE AFUA_5G11245)"/>
    <property type="match status" value="1"/>
</dbReference>
<dbReference type="OrthoDB" id="5429740at2759"/>
<dbReference type="RefSeq" id="XP_018125396.1">
    <property type="nucleotide sequence ID" value="XM_018279732.1"/>
</dbReference>